<gene>
    <name evidence="14" type="ORF">Y5W_00238</name>
</gene>
<keyword evidence="11" id="KW-0902">Two-component regulatory system</keyword>
<keyword evidence="6" id="KW-0597">Phosphoprotein</keyword>
<dbReference type="PROSITE" id="PS50109">
    <property type="entry name" value="HIS_KIN"/>
    <property type="match status" value="1"/>
</dbReference>
<dbReference type="GO" id="GO:0016301">
    <property type="term" value="F:kinase activity"/>
    <property type="evidence" value="ECO:0007669"/>
    <property type="project" value="UniProtKB-KW"/>
</dbReference>
<evidence type="ECO:0000256" key="6">
    <source>
        <dbReference type="ARBA" id="ARBA00022553"/>
    </source>
</evidence>
<keyword evidence="7" id="KW-0808">Transferase</keyword>
<evidence type="ECO:0000256" key="11">
    <source>
        <dbReference type="ARBA" id="ARBA00023012"/>
    </source>
</evidence>
<keyword evidence="15" id="KW-1185">Reference proteome</keyword>
<evidence type="ECO:0000313" key="15">
    <source>
        <dbReference type="Proteomes" id="UP000662703"/>
    </source>
</evidence>
<dbReference type="InterPro" id="IPR036097">
    <property type="entry name" value="HisK_dim/P_sf"/>
</dbReference>
<evidence type="ECO:0000256" key="2">
    <source>
        <dbReference type="ARBA" id="ARBA00004429"/>
    </source>
</evidence>
<dbReference type="RefSeq" id="WP_323745771.1">
    <property type="nucleotide sequence ID" value="NZ_ARXX01000002.1"/>
</dbReference>
<feature type="domain" description="Histidine kinase" evidence="13">
    <location>
        <begin position="75"/>
        <end position="273"/>
    </location>
</feature>
<dbReference type="SMART" id="SM00387">
    <property type="entry name" value="HATPase_c"/>
    <property type="match status" value="1"/>
</dbReference>
<evidence type="ECO:0000256" key="1">
    <source>
        <dbReference type="ARBA" id="ARBA00000085"/>
    </source>
</evidence>
<dbReference type="Gene3D" id="3.30.565.10">
    <property type="entry name" value="Histidine kinase-like ATPase, C-terminal domain"/>
    <property type="match status" value="1"/>
</dbReference>
<dbReference type="CDD" id="cd00082">
    <property type="entry name" value="HisKA"/>
    <property type="match status" value="1"/>
</dbReference>
<keyword evidence="10" id="KW-1133">Transmembrane helix</keyword>
<comment type="catalytic activity">
    <reaction evidence="1">
        <text>ATP + protein L-histidine = ADP + protein N-phospho-L-histidine.</text>
        <dbReference type="EC" id="2.7.13.3"/>
    </reaction>
</comment>
<dbReference type="PANTHER" id="PTHR44936">
    <property type="entry name" value="SENSOR PROTEIN CREC"/>
    <property type="match status" value="1"/>
</dbReference>
<dbReference type="Gene3D" id="1.10.287.130">
    <property type="match status" value="1"/>
</dbReference>
<evidence type="ECO:0000256" key="7">
    <source>
        <dbReference type="ARBA" id="ARBA00022679"/>
    </source>
</evidence>
<dbReference type="SMART" id="SM00388">
    <property type="entry name" value="HisKA"/>
    <property type="match status" value="1"/>
</dbReference>
<evidence type="ECO:0000256" key="4">
    <source>
        <dbReference type="ARBA" id="ARBA00022475"/>
    </source>
</evidence>
<evidence type="ECO:0000256" key="3">
    <source>
        <dbReference type="ARBA" id="ARBA00012438"/>
    </source>
</evidence>
<evidence type="ECO:0000256" key="9">
    <source>
        <dbReference type="ARBA" id="ARBA00022777"/>
    </source>
</evidence>
<dbReference type="PANTHER" id="PTHR44936:SF5">
    <property type="entry name" value="SENSOR HISTIDINE KINASE ENVZ"/>
    <property type="match status" value="1"/>
</dbReference>
<evidence type="ECO:0000259" key="13">
    <source>
        <dbReference type="PROSITE" id="PS50109"/>
    </source>
</evidence>
<dbReference type="InterPro" id="IPR036890">
    <property type="entry name" value="HATPase_C_sf"/>
</dbReference>
<dbReference type="Proteomes" id="UP000662703">
    <property type="component" value="Unassembled WGS sequence"/>
</dbReference>
<comment type="subcellular location">
    <subcellularLocation>
        <location evidence="2">Cell inner membrane</location>
        <topology evidence="2">Multi-pass membrane protein</topology>
    </subcellularLocation>
</comment>
<name>A0ABS0ALC9_9GAMM</name>
<dbReference type="EMBL" id="ARXX01000002">
    <property type="protein sequence ID" value="MBF5054944.1"/>
    <property type="molecule type" value="Genomic_DNA"/>
</dbReference>
<dbReference type="InterPro" id="IPR003594">
    <property type="entry name" value="HATPase_dom"/>
</dbReference>
<evidence type="ECO:0000313" key="14">
    <source>
        <dbReference type="EMBL" id="MBF5054944.1"/>
    </source>
</evidence>
<evidence type="ECO:0000256" key="8">
    <source>
        <dbReference type="ARBA" id="ARBA00022692"/>
    </source>
</evidence>
<evidence type="ECO:0000256" key="12">
    <source>
        <dbReference type="ARBA" id="ARBA00023136"/>
    </source>
</evidence>
<proteinExistence type="predicted"/>
<evidence type="ECO:0000256" key="5">
    <source>
        <dbReference type="ARBA" id="ARBA00022519"/>
    </source>
</evidence>
<dbReference type="Pfam" id="PF02518">
    <property type="entry name" value="HATPase_c"/>
    <property type="match status" value="1"/>
</dbReference>
<protein>
    <recommendedName>
        <fullName evidence="3">histidine kinase</fullName>
        <ecNumber evidence="3">2.7.13.3</ecNumber>
    </recommendedName>
</protein>
<keyword evidence="12" id="KW-0472">Membrane</keyword>
<keyword evidence="5" id="KW-0997">Cell inner membrane</keyword>
<sequence length="273" mass="30318">MSTLLIVDDDAEIRSLLKRFFVQHGYLLPIELRDGSWLGFTAPRSWGLEPVPRAFNAMQARIQQLISDRTQMLAAISHDLRAPLTRMRLRGEFVNDRKQQGRLFRDIDEMQAMINAALAFFRDDTLKESPTHFDLGELLLTLVEDYTDQGLPVTCPDPGKRVHFGRPGALKRVLTNLIDNALQYAGEATLEQSQAEGRVILWVRDRGPGLPESELEKVMAPFYRLEASRNRATGGVGLGLATARAVIAEEGGELTLANRRGGGLSARITLPAA</sequence>
<dbReference type="InterPro" id="IPR003661">
    <property type="entry name" value="HisK_dim/P_dom"/>
</dbReference>
<dbReference type="InterPro" id="IPR005467">
    <property type="entry name" value="His_kinase_dom"/>
</dbReference>
<evidence type="ECO:0000256" key="10">
    <source>
        <dbReference type="ARBA" id="ARBA00022989"/>
    </source>
</evidence>
<dbReference type="EC" id="2.7.13.3" evidence="3"/>
<organism evidence="14 15">
    <name type="scientific">Alloalcanivorax profundimaris</name>
    <dbReference type="NCBI Taxonomy" id="2735259"/>
    <lineage>
        <taxon>Bacteria</taxon>
        <taxon>Pseudomonadati</taxon>
        <taxon>Pseudomonadota</taxon>
        <taxon>Gammaproteobacteria</taxon>
        <taxon>Oceanospirillales</taxon>
        <taxon>Alcanivoracaceae</taxon>
        <taxon>Alloalcanivorax</taxon>
    </lineage>
</organism>
<comment type="caution">
    <text evidence="14">The sequence shown here is derived from an EMBL/GenBank/DDBJ whole genome shotgun (WGS) entry which is preliminary data.</text>
</comment>
<dbReference type="Pfam" id="PF00512">
    <property type="entry name" value="HisKA"/>
    <property type="match status" value="1"/>
</dbReference>
<dbReference type="SUPFAM" id="SSF47384">
    <property type="entry name" value="Homodimeric domain of signal transducing histidine kinase"/>
    <property type="match status" value="1"/>
</dbReference>
<dbReference type="InterPro" id="IPR050980">
    <property type="entry name" value="2C_sensor_his_kinase"/>
</dbReference>
<keyword evidence="9 14" id="KW-0418">Kinase</keyword>
<dbReference type="PRINTS" id="PR00344">
    <property type="entry name" value="BCTRLSENSOR"/>
</dbReference>
<dbReference type="InterPro" id="IPR004358">
    <property type="entry name" value="Sig_transdc_His_kin-like_C"/>
</dbReference>
<reference evidence="14 15" key="1">
    <citation type="submission" date="2012-09" db="EMBL/GenBank/DDBJ databases">
        <title>Genome Sequence of alkane-degrading Bacterium Alcanivorax sp. 521-1.</title>
        <authorList>
            <person name="Lai Q."/>
            <person name="Shao Z."/>
        </authorList>
    </citation>
    <scope>NUCLEOTIDE SEQUENCE [LARGE SCALE GENOMIC DNA]</scope>
    <source>
        <strain evidence="14 15">521-1</strain>
    </source>
</reference>
<accession>A0ABS0ALC9</accession>
<dbReference type="SUPFAM" id="SSF55874">
    <property type="entry name" value="ATPase domain of HSP90 chaperone/DNA topoisomerase II/histidine kinase"/>
    <property type="match status" value="1"/>
</dbReference>
<keyword evidence="8" id="KW-0812">Transmembrane</keyword>
<keyword evidence="4" id="KW-1003">Cell membrane</keyword>